<sequence length="31" mass="3260">MVIDLSTKLAADAGPEGLVSIVALPRLHQML</sequence>
<name>A0A2P2JLB9_RHIMU</name>
<protein>
    <submittedName>
        <fullName evidence="1">Uncharacterized protein</fullName>
    </submittedName>
</protein>
<organism evidence="1">
    <name type="scientific">Rhizophora mucronata</name>
    <name type="common">Asiatic mangrove</name>
    <dbReference type="NCBI Taxonomy" id="61149"/>
    <lineage>
        <taxon>Eukaryota</taxon>
        <taxon>Viridiplantae</taxon>
        <taxon>Streptophyta</taxon>
        <taxon>Embryophyta</taxon>
        <taxon>Tracheophyta</taxon>
        <taxon>Spermatophyta</taxon>
        <taxon>Magnoliopsida</taxon>
        <taxon>eudicotyledons</taxon>
        <taxon>Gunneridae</taxon>
        <taxon>Pentapetalae</taxon>
        <taxon>rosids</taxon>
        <taxon>fabids</taxon>
        <taxon>Malpighiales</taxon>
        <taxon>Rhizophoraceae</taxon>
        <taxon>Rhizophora</taxon>
    </lineage>
</organism>
<evidence type="ECO:0000313" key="1">
    <source>
        <dbReference type="EMBL" id="MBW94263.1"/>
    </source>
</evidence>
<dbReference type="AlphaFoldDB" id="A0A2P2JLB9"/>
<reference evidence="1" key="1">
    <citation type="submission" date="2018-02" db="EMBL/GenBank/DDBJ databases">
        <title>Rhizophora mucronata_Transcriptome.</title>
        <authorList>
            <person name="Meera S.P."/>
            <person name="Sreeshan A."/>
            <person name="Augustine A."/>
        </authorList>
    </citation>
    <scope>NUCLEOTIDE SEQUENCE</scope>
    <source>
        <tissue evidence="1">Leaf</tissue>
    </source>
</reference>
<dbReference type="EMBL" id="GGEC01013780">
    <property type="protein sequence ID" value="MBW94263.1"/>
    <property type="molecule type" value="Transcribed_RNA"/>
</dbReference>
<proteinExistence type="predicted"/>
<accession>A0A2P2JLB9</accession>